<organism evidence="1 2">
    <name type="scientific">Saccharibacillus endophyticus</name>
    <dbReference type="NCBI Taxonomy" id="2060666"/>
    <lineage>
        <taxon>Bacteria</taxon>
        <taxon>Bacillati</taxon>
        <taxon>Bacillota</taxon>
        <taxon>Bacilli</taxon>
        <taxon>Bacillales</taxon>
        <taxon>Paenibacillaceae</taxon>
        <taxon>Saccharibacillus</taxon>
    </lineage>
</organism>
<keyword evidence="2" id="KW-1185">Reference proteome</keyword>
<sequence>MFITPIKQFDSSLTRRNVQKIDKIRYDNEELRLHALLFSSQGFDTGGPNVC</sequence>
<comment type="caution">
    <text evidence="1">The sequence shown here is derived from an EMBL/GenBank/DDBJ whole genome shotgun (WGS) entry which is preliminary data.</text>
</comment>
<name>A0ABQ2A2R9_9BACL</name>
<gene>
    <name evidence="1" type="ORF">GCM10007362_41490</name>
</gene>
<dbReference type="EMBL" id="BMDD01000005">
    <property type="protein sequence ID" value="GGH85027.1"/>
    <property type="molecule type" value="Genomic_DNA"/>
</dbReference>
<evidence type="ECO:0000313" key="2">
    <source>
        <dbReference type="Proteomes" id="UP000605427"/>
    </source>
</evidence>
<accession>A0ABQ2A2R9</accession>
<reference evidence="2" key="1">
    <citation type="journal article" date="2019" name="Int. J. Syst. Evol. Microbiol.">
        <title>The Global Catalogue of Microorganisms (GCM) 10K type strain sequencing project: providing services to taxonomists for standard genome sequencing and annotation.</title>
        <authorList>
            <consortium name="The Broad Institute Genomics Platform"/>
            <consortium name="The Broad Institute Genome Sequencing Center for Infectious Disease"/>
            <person name="Wu L."/>
            <person name="Ma J."/>
        </authorList>
    </citation>
    <scope>NUCLEOTIDE SEQUENCE [LARGE SCALE GENOMIC DNA]</scope>
    <source>
        <strain evidence="2">CCM 8702</strain>
    </source>
</reference>
<protein>
    <submittedName>
        <fullName evidence="1">Uncharacterized protein</fullName>
    </submittedName>
</protein>
<evidence type="ECO:0000313" key="1">
    <source>
        <dbReference type="EMBL" id="GGH85027.1"/>
    </source>
</evidence>
<proteinExistence type="predicted"/>
<dbReference type="Proteomes" id="UP000605427">
    <property type="component" value="Unassembled WGS sequence"/>
</dbReference>